<evidence type="ECO:0000313" key="3">
    <source>
        <dbReference type="Proteomes" id="UP000009131"/>
    </source>
</evidence>
<proteinExistence type="predicted"/>
<evidence type="ECO:0000256" key="1">
    <source>
        <dbReference type="SAM" id="MobiDB-lite"/>
    </source>
</evidence>
<dbReference type="EMBL" id="BABT02000074">
    <property type="protein sequence ID" value="GAA96089.1"/>
    <property type="molecule type" value="Genomic_DNA"/>
</dbReference>
<keyword evidence="3" id="KW-1185">Reference proteome</keyword>
<protein>
    <submittedName>
        <fullName evidence="2">Uncharacterized protein</fullName>
    </submittedName>
</protein>
<comment type="caution">
    <text evidence="2">The sequence shown here is derived from an EMBL/GenBank/DDBJ whole genome shotgun (WGS) entry which is preliminary data.</text>
</comment>
<evidence type="ECO:0000313" key="2">
    <source>
        <dbReference type="EMBL" id="GAA96089.1"/>
    </source>
</evidence>
<reference evidence="2 3" key="1">
    <citation type="journal article" date="2011" name="J. Gen. Appl. Microbiol.">
        <title>Draft genome sequencing of the enigmatic basidiomycete Mixia osmundae.</title>
        <authorList>
            <person name="Nishida H."/>
            <person name="Nagatsuka Y."/>
            <person name="Sugiyama J."/>
        </authorList>
    </citation>
    <scope>NUCLEOTIDE SEQUENCE [LARGE SCALE GENOMIC DNA]</scope>
    <source>
        <strain evidence="3">CBS 9802 / IAM 14324 / JCM 22182 / KY 12970</strain>
    </source>
</reference>
<organism evidence="2 3">
    <name type="scientific">Mixia osmundae (strain CBS 9802 / IAM 14324 / JCM 22182 / KY 12970)</name>
    <dbReference type="NCBI Taxonomy" id="764103"/>
    <lineage>
        <taxon>Eukaryota</taxon>
        <taxon>Fungi</taxon>
        <taxon>Dikarya</taxon>
        <taxon>Basidiomycota</taxon>
        <taxon>Pucciniomycotina</taxon>
        <taxon>Mixiomycetes</taxon>
        <taxon>Mixiales</taxon>
        <taxon>Mixiaceae</taxon>
        <taxon>Mixia</taxon>
    </lineage>
</organism>
<dbReference type="InParanoid" id="G7DZS9"/>
<sequence length="67" mass="7629">MVTNRTSRVTGDEIRSRRNSHGALSDPNDTYSKARPKVRPLNSARPAPIRVGDLKTIFLNDSPRRRR</sequence>
<feature type="region of interest" description="Disordered" evidence="1">
    <location>
        <begin position="1"/>
        <end position="48"/>
    </location>
</feature>
<dbReference type="AlphaFoldDB" id="G7DZS9"/>
<dbReference type="HOGENOM" id="CLU_2812966_0_0_1"/>
<gene>
    <name evidence="2" type="primary">Mo02750</name>
    <name evidence="2" type="ORF">E5Q_02750</name>
</gene>
<dbReference type="RefSeq" id="XP_014567879.1">
    <property type="nucleotide sequence ID" value="XM_014712393.1"/>
</dbReference>
<reference evidence="2 3" key="2">
    <citation type="journal article" date="2012" name="Open Biol.">
        <title>Characteristics of nucleosomes and linker DNA regions on the genome of the basidiomycete Mixia osmundae revealed by mono- and dinucleosome mapping.</title>
        <authorList>
            <person name="Nishida H."/>
            <person name="Kondo S."/>
            <person name="Matsumoto T."/>
            <person name="Suzuki Y."/>
            <person name="Yoshikawa H."/>
            <person name="Taylor T.D."/>
            <person name="Sugiyama J."/>
        </authorList>
    </citation>
    <scope>NUCLEOTIDE SEQUENCE [LARGE SCALE GENOMIC DNA]</scope>
    <source>
        <strain evidence="3">CBS 9802 / IAM 14324 / JCM 22182 / KY 12970</strain>
    </source>
</reference>
<dbReference type="Proteomes" id="UP000009131">
    <property type="component" value="Unassembled WGS sequence"/>
</dbReference>
<accession>G7DZS9</accession>
<name>G7DZS9_MIXOS</name>